<gene>
    <name evidence="4" type="ORF">PFR002_LOCUS5751</name>
</gene>
<name>A0AAV0TWB0_9STRA</name>
<dbReference type="PROSITE" id="PS50158">
    <property type="entry name" value="ZF_CCHC"/>
    <property type="match status" value="1"/>
</dbReference>
<sequence length="405" mass="45134">MSGVSEMSSNDTATSDVLTSVSNGATAVSTVTSGIAPSGLSGEFTTATAPPAIPLPGSGFPAARPNAGGSLPGAGGILAPMPEVHQVPDGGFGMKLDNKPPIMHGSFDLYAVELETFLRRIHVWGVIDNESVVRASTTITQFALMDNVARGAILHGIPTADAELVCHEASAHAMWSRFVDKQTKREYAKKNYIFARQLLYANKYTHDRNMNDWLREMELQRNELQHYQKVLSDEEFAEIILSNVLQTHREVVRQFSKHYDPGIQRLAPSSAQVMNALRAESELDARSNETQLPNICAAQTAKEPDKRLQRHYQQPWKEKRRGRSQYKAHGSNHYQKSGGGSGKALTGKKYYGDNRECWNCHVKGHIQRDCTRPKYAIDESKSQLPERKRWENRKQSKGQCGQLWD</sequence>
<dbReference type="Gene3D" id="4.10.60.10">
    <property type="entry name" value="Zinc finger, CCHC-type"/>
    <property type="match status" value="1"/>
</dbReference>
<reference evidence="4" key="1">
    <citation type="submission" date="2022-12" db="EMBL/GenBank/DDBJ databases">
        <authorList>
            <person name="Webb A."/>
        </authorList>
    </citation>
    <scope>NUCLEOTIDE SEQUENCE</scope>
    <source>
        <strain evidence="4">Pf2</strain>
    </source>
</reference>
<evidence type="ECO:0000259" key="3">
    <source>
        <dbReference type="PROSITE" id="PS50158"/>
    </source>
</evidence>
<evidence type="ECO:0000256" key="1">
    <source>
        <dbReference type="PROSITE-ProRule" id="PRU00047"/>
    </source>
</evidence>
<evidence type="ECO:0000313" key="4">
    <source>
        <dbReference type="EMBL" id="CAI5728220.1"/>
    </source>
</evidence>
<dbReference type="Proteomes" id="UP001159659">
    <property type="component" value="Unassembled WGS sequence"/>
</dbReference>
<feature type="domain" description="CCHC-type" evidence="3">
    <location>
        <begin position="357"/>
        <end position="372"/>
    </location>
</feature>
<accession>A0AAV0TWB0</accession>
<organism evidence="4 5">
    <name type="scientific">Peronospora farinosa</name>
    <dbReference type="NCBI Taxonomy" id="134698"/>
    <lineage>
        <taxon>Eukaryota</taxon>
        <taxon>Sar</taxon>
        <taxon>Stramenopiles</taxon>
        <taxon>Oomycota</taxon>
        <taxon>Peronosporomycetes</taxon>
        <taxon>Peronosporales</taxon>
        <taxon>Peronosporaceae</taxon>
        <taxon>Peronospora</taxon>
    </lineage>
</organism>
<feature type="region of interest" description="Disordered" evidence="2">
    <location>
        <begin position="380"/>
        <end position="405"/>
    </location>
</feature>
<feature type="region of interest" description="Disordered" evidence="2">
    <location>
        <begin position="300"/>
        <end position="344"/>
    </location>
</feature>
<evidence type="ECO:0000256" key="2">
    <source>
        <dbReference type="SAM" id="MobiDB-lite"/>
    </source>
</evidence>
<dbReference type="GO" id="GO:0008270">
    <property type="term" value="F:zinc ion binding"/>
    <property type="evidence" value="ECO:0007669"/>
    <property type="project" value="UniProtKB-KW"/>
</dbReference>
<feature type="compositionally biased region" description="Basic and acidic residues" evidence="2">
    <location>
        <begin position="380"/>
        <end position="394"/>
    </location>
</feature>
<dbReference type="Pfam" id="PF14223">
    <property type="entry name" value="Retrotran_gag_2"/>
    <property type="match status" value="1"/>
</dbReference>
<keyword evidence="1" id="KW-0479">Metal-binding</keyword>
<dbReference type="InterPro" id="IPR036875">
    <property type="entry name" value="Znf_CCHC_sf"/>
</dbReference>
<evidence type="ECO:0000313" key="5">
    <source>
        <dbReference type="Proteomes" id="UP001159659"/>
    </source>
</evidence>
<comment type="caution">
    <text evidence="4">The sequence shown here is derived from an EMBL/GenBank/DDBJ whole genome shotgun (WGS) entry which is preliminary data.</text>
</comment>
<keyword evidence="1" id="KW-0862">Zinc</keyword>
<dbReference type="InterPro" id="IPR001878">
    <property type="entry name" value="Znf_CCHC"/>
</dbReference>
<proteinExistence type="predicted"/>
<dbReference type="SUPFAM" id="SSF57756">
    <property type="entry name" value="Retrovirus zinc finger-like domains"/>
    <property type="match status" value="1"/>
</dbReference>
<dbReference type="EMBL" id="CANTFK010000800">
    <property type="protein sequence ID" value="CAI5728220.1"/>
    <property type="molecule type" value="Genomic_DNA"/>
</dbReference>
<dbReference type="AlphaFoldDB" id="A0AAV0TWB0"/>
<dbReference type="GO" id="GO:0003676">
    <property type="term" value="F:nucleic acid binding"/>
    <property type="evidence" value="ECO:0007669"/>
    <property type="project" value="InterPro"/>
</dbReference>
<keyword evidence="1" id="KW-0863">Zinc-finger</keyword>
<protein>
    <recommendedName>
        <fullName evidence="3">CCHC-type domain-containing protein</fullName>
    </recommendedName>
</protein>